<dbReference type="SUPFAM" id="SSF55874">
    <property type="entry name" value="ATPase domain of HSP90 chaperone/DNA topoisomerase II/histidine kinase"/>
    <property type="match status" value="1"/>
</dbReference>
<reference evidence="8" key="1">
    <citation type="submission" date="2018-06" db="EMBL/GenBank/DDBJ databases">
        <authorList>
            <person name="Zhirakovskaya E."/>
        </authorList>
    </citation>
    <scope>NUCLEOTIDE SEQUENCE</scope>
</reference>
<feature type="domain" description="Histidine kinase" evidence="7">
    <location>
        <begin position="139"/>
        <end position="351"/>
    </location>
</feature>
<dbReference type="EC" id="2.7.13.3" evidence="8"/>
<dbReference type="SMART" id="SM00388">
    <property type="entry name" value="HisKA"/>
    <property type="match status" value="1"/>
</dbReference>
<keyword evidence="2 8" id="KW-0808">Transferase</keyword>
<dbReference type="SUPFAM" id="SSF55785">
    <property type="entry name" value="PYP-like sensor domain (PAS domain)"/>
    <property type="match status" value="1"/>
</dbReference>
<dbReference type="PROSITE" id="PS50109">
    <property type="entry name" value="HIS_KIN"/>
    <property type="match status" value="1"/>
</dbReference>
<dbReference type="Gene3D" id="1.10.287.130">
    <property type="match status" value="1"/>
</dbReference>
<keyword evidence="5" id="KW-0067">ATP-binding</keyword>
<dbReference type="Gene3D" id="3.30.565.10">
    <property type="entry name" value="Histidine kinase-like ATPase, C-terminal domain"/>
    <property type="match status" value="1"/>
</dbReference>
<dbReference type="InterPro" id="IPR036890">
    <property type="entry name" value="HATPase_C_sf"/>
</dbReference>
<dbReference type="CDD" id="cd00082">
    <property type="entry name" value="HisKA"/>
    <property type="match status" value="1"/>
</dbReference>
<evidence type="ECO:0000256" key="3">
    <source>
        <dbReference type="ARBA" id="ARBA00022741"/>
    </source>
</evidence>
<evidence type="ECO:0000256" key="4">
    <source>
        <dbReference type="ARBA" id="ARBA00022777"/>
    </source>
</evidence>
<evidence type="ECO:0000256" key="5">
    <source>
        <dbReference type="ARBA" id="ARBA00022840"/>
    </source>
</evidence>
<proteinExistence type="predicted"/>
<dbReference type="InterPro" id="IPR004358">
    <property type="entry name" value="Sig_transdc_His_kin-like_C"/>
</dbReference>
<gene>
    <name evidence="8" type="ORF">MNBD_GAMMA16-1246</name>
</gene>
<keyword evidence="4" id="KW-0418">Kinase</keyword>
<dbReference type="EMBL" id="UOFO01000140">
    <property type="protein sequence ID" value="VAW88105.1"/>
    <property type="molecule type" value="Genomic_DNA"/>
</dbReference>
<evidence type="ECO:0000256" key="2">
    <source>
        <dbReference type="ARBA" id="ARBA00022679"/>
    </source>
</evidence>
<dbReference type="GO" id="GO:0005524">
    <property type="term" value="F:ATP binding"/>
    <property type="evidence" value="ECO:0007669"/>
    <property type="project" value="UniProtKB-KW"/>
</dbReference>
<dbReference type="NCBIfam" id="NF008293">
    <property type="entry name" value="PRK11073.1"/>
    <property type="match status" value="1"/>
</dbReference>
<keyword evidence="6" id="KW-0902">Two-component regulatory system</keyword>
<dbReference type="InterPro" id="IPR003594">
    <property type="entry name" value="HATPase_dom"/>
</dbReference>
<dbReference type="SUPFAM" id="SSF47384">
    <property type="entry name" value="Homodimeric domain of signal transducing histidine kinase"/>
    <property type="match status" value="1"/>
</dbReference>
<dbReference type="AlphaFoldDB" id="A0A3B0Z3Z7"/>
<sequence length="354" mass="39960">MAIESINQKILENLNTAILLFNDELKLEHINPAGEMLLAISYRQLKQGYGNDYFTHTNVLMQALVTTKQRGNSLTQRELEVILHNQNRITVDCTVTPFVLADSAQVYLMELQQVDRRLQIIREENLLVQHDTTHAVVRGLAHEINNPLGGIKGAAQLLERELPHPELKEYTQVITNETDRLQTLVGRLLGPYTHPERCLTNIHKLIEHVRTLVDAEIPDTMQLKRDYDPSIPDILLDPDQIIQTILNIVRNATQAVGDHGEIILQTRVKRQITIGTTRHRLALCISIMDNGPGISEDMKEKIFSPMVTTRAEGTGLGLSIAQSIIKQHAGLIECHSLLGRTEFRILLPMDISNE</sequence>
<dbReference type="PANTHER" id="PTHR43065">
    <property type="entry name" value="SENSOR HISTIDINE KINASE"/>
    <property type="match status" value="1"/>
</dbReference>
<dbReference type="PANTHER" id="PTHR43065:SF16">
    <property type="entry name" value="SENSORY HISTIDINE KINASE_PHOSPHATASE NTRB"/>
    <property type="match status" value="1"/>
</dbReference>
<organism evidence="8">
    <name type="scientific">hydrothermal vent metagenome</name>
    <dbReference type="NCBI Taxonomy" id="652676"/>
    <lineage>
        <taxon>unclassified sequences</taxon>
        <taxon>metagenomes</taxon>
        <taxon>ecological metagenomes</taxon>
    </lineage>
</organism>
<dbReference type="Pfam" id="PF00512">
    <property type="entry name" value="HisKA"/>
    <property type="match status" value="1"/>
</dbReference>
<keyword evidence="1" id="KW-0597">Phosphoprotein</keyword>
<dbReference type="InterPro" id="IPR003661">
    <property type="entry name" value="HisK_dim/P_dom"/>
</dbReference>
<dbReference type="Gene3D" id="3.30.450.20">
    <property type="entry name" value="PAS domain"/>
    <property type="match status" value="1"/>
</dbReference>
<dbReference type="PRINTS" id="PR00344">
    <property type="entry name" value="BCTRLSENSOR"/>
</dbReference>
<dbReference type="InterPro" id="IPR036097">
    <property type="entry name" value="HisK_dim/P_sf"/>
</dbReference>
<accession>A0A3B0Z3Z7</accession>
<name>A0A3B0Z3Z7_9ZZZZ</name>
<dbReference type="SMART" id="SM00387">
    <property type="entry name" value="HATPase_c"/>
    <property type="match status" value="1"/>
</dbReference>
<evidence type="ECO:0000313" key="8">
    <source>
        <dbReference type="EMBL" id="VAW88105.1"/>
    </source>
</evidence>
<protein>
    <submittedName>
        <fullName evidence="8">Nitrogen regulation protein NtrB</fullName>
        <ecNumber evidence="8">2.7.13.3</ecNumber>
    </submittedName>
</protein>
<evidence type="ECO:0000256" key="6">
    <source>
        <dbReference type="ARBA" id="ARBA00023012"/>
    </source>
</evidence>
<evidence type="ECO:0000259" key="7">
    <source>
        <dbReference type="PROSITE" id="PS50109"/>
    </source>
</evidence>
<dbReference type="Pfam" id="PF02518">
    <property type="entry name" value="HATPase_c"/>
    <property type="match status" value="1"/>
</dbReference>
<keyword evidence="3" id="KW-0547">Nucleotide-binding</keyword>
<dbReference type="GO" id="GO:0000155">
    <property type="term" value="F:phosphorelay sensor kinase activity"/>
    <property type="evidence" value="ECO:0007669"/>
    <property type="project" value="InterPro"/>
</dbReference>
<dbReference type="InterPro" id="IPR035965">
    <property type="entry name" value="PAS-like_dom_sf"/>
</dbReference>
<evidence type="ECO:0000256" key="1">
    <source>
        <dbReference type="ARBA" id="ARBA00022553"/>
    </source>
</evidence>
<dbReference type="InterPro" id="IPR005467">
    <property type="entry name" value="His_kinase_dom"/>
</dbReference>